<name>C7IWQ2_ORYSJ</name>
<reference evidence="3" key="2">
    <citation type="journal article" date="2008" name="Nucleic Acids Res.">
        <title>The rice annotation project database (RAP-DB): 2008 update.</title>
        <authorList>
            <consortium name="The rice annotation project (RAP)"/>
        </authorList>
    </citation>
    <scope>GENOME REANNOTATION</scope>
    <source>
        <strain evidence="3">cv. Nipponbare</strain>
    </source>
</reference>
<feature type="region of interest" description="Disordered" evidence="1">
    <location>
        <begin position="1"/>
        <end position="69"/>
    </location>
</feature>
<sequence>GEGNGIDGAAAHGGGGGGRGRGGGDGDGGGADVAGGGAGAGGRDQPGVHGRGAQHVGLPDVRDEREHGAEARRAVLPGAGGAARVQARLPLPAARRRRQLVRHQRRLQARHGAPGHLRPRRAARHRMRASWSTCAYGAFCIADGRPRAIY</sequence>
<gene>
    <name evidence="2" type="ordered locus">Os01g0814100</name>
</gene>
<feature type="compositionally biased region" description="Basic and acidic residues" evidence="1">
    <location>
        <begin position="60"/>
        <end position="69"/>
    </location>
</feature>
<dbReference type="AlphaFoldDB" id="C7IWQ2"/>
<accession>C7IWQ2</accession>
<feature type="non-terminal residue" evidence="2">
    <location>
        <position position="1"/>
    </location>
</feature>
<proteinExistence type="predicted"/>
<organism evidence="2 3">
    <name type="scientific">Oryza sativa subsp. japonica</name>
    <name type="common">Rice</name>
    <dbReference type="NCBI Taxonomy" id="39947"/>
    <lineage>
        <taxon>Eukaryota</taxon>
        <taxon>Viridiplantae</taxon>
        <taxon>Streptophyta</taxon>
        <taxon>Embryophyta</taxon>
        <taxon>Tracheophyta</taxon>
        <taxon>Spermatophyta</taxon>
        <taxon>Magnoliopsida</taxon>
        <taxon>Liliopsida</taxon>
        <taxon>Poales</taxon>
        <taxon>Poaceae</taxon>
        <taxon>BOP clade</taxon>
        <taxon>Oryzoideae</taxon>
        <taxon>Oryzeae</taxon>
        <taxon>Oryzinae</taxon>
        <taxon>Oryza</taxon>
        <taxon>Oryza sativa</taxon>
    </lineage>
</organism>
<dbReference type="Proteomes" id="UP000000763">
    <property type="component" value="Chromosome 1"/>
</dbReference>
<evidence type="ECO:0000256" key="1">
    <source>
        <dbReference type="SAM" id="MobiDB-lite"/>
    </source>
</evidence>
<reference evidence="2 3" key="1">
    <citation type="journal article" date="2005" name="Nature">
        <title>The map-based sequence of the rice genome.</title>
        <authorList>
            <consortium name="International rice genome sequencing project (IRGSP)"/>
            <person name="Matsumoto T."/>
            <person name="Wu J."/>
            <person name="Kanamori H."/>
            <person name="Katayose Y."/>
            <person name="Fujisawa M."/>
            <person name="Namiki N."/>
            <person name="Mizuno H."/>
            <person name="Yamamoto K."/>
            <person name="Antonio B.A."/>
            <person name="Baba T."/>
            <person name="Sakata K."/>
            <person name="Nagamura Y."/>
            <person name="Aoki H."/>
            <person name="Arikawa K."/>
            <person name="Arita K."/>
            <person name="Bito T."/>
            <person name="Chiden Y."/>
            <person name="Fujitsuka N."/>
            <person name="Fukunaka R."/>
            <person name="Hamada M."/>
            <person name="Harada C."/>
            <person name="Hayashi A."/>
            <person name="Hijishita S."/>
            <person name="Honda M."/>
            <person name="Hosokawa S."/>
            <person name="Ichikawa Y."/>
            <person name="Idonuma A."/>
            <person name="Iijima M."/>
            <person name="Ikeda M."/>
            <person name="Ikeno M."/>
            <person name="Ito K."/>
            <person name="Ito S."/>
            <person name="Ito T."/>
            <person name="Ito Y."/>
            <person name="Ito Y."/>
            <person name="Iwabuchi A."/>
            <person name="Kamiya K."/>
            <person name="Karasawa W."/>
            <person name="Kurita K."/>
            <person name="Katagiri S."/>
            <person name="Kikuta A."/>
            <person name="Kobayashi H."/>
            <person name="Kobayashi N."/>
            <person name="Machita K."/>
            <person name="Maehara T."/>
            <person name="Masukawa M."/>
            <person name="Mizubayashi T."/>
            <person name="Mukai Y."/>
            <person name="Nagasaki H."/>
            <person name="Nagata Y."/>
            <person name="Naito S."/>
            <person name="Nakashima M."/>
            <person name="Nakama Y."/>
            <person name="Nakamichi Y."/>
            <person name="Nakamura M."/>
            <person name="Meguro A."/>
            <person name="Negishi M."/>
            <person name="Ohta I."/>
            <person name="Ohta T."/>
            <person name="Okamoto M."/>
            <person name="Ono N."/>
            <person name="Saji S."/>
            <person name="Sakaguchi M."/>
            <person name="Sakai K."/>
            <person name="Shibata M."/>
            <person name="Shimokawa T."/>
            <person name="Song J."/>
            <person name="Takazaki Y."/>
            <person name="Terasawa K."/>
            <person name="Tsugane M."/>
            <person name="Tsuji K."/>
            <person name="Ueda S."/>
            <person name="Waki K."/>
            <person name="Yamagata H."/>
            <person name="Yamamoto M."/>
            <person name="Yamamoto S."/>
            <person name="Yamane H."/>
            <person name="Yoshiki S."/>
            <person name="Yoshihara R."/>
            <person name="Yukawa K."/>
            <person name="Zhong H."/>
            <person name="Yano M."/>
            <person name="Yuan Q."/>
            <person name="Ouyang S."/>
            <person name="Liu J."/>
            <person name="Jones K.M."/>
            <person name="Gansberger K."/>
            <person name="Moffat K."/>
            <person name="Hill J."/>
            <person name="Bera J."/>
            <person name="Fadrosh D."/>
            <person name="Jin S."/>
            <person name="Johri S."/>
            <person name="Kim M."/>
            <person name="Overton L."/>
            <person name="Reardon M."/>
            <person name="Tsitrin T."/>
            <person name="Vuong H."/>
            <person name="Weaver B."/>
            <person name="Ciecko A."/>
            <person name="Tallon L."/>
            <person name="Jackson J."/>
            <person name="Pai G."/>
            <person name="Aken S.V."/>
            <person name="Utterback T."/>
            <person name="Reidmuller S."/>
            <person name="Feldblyum T."/>
            <person name="Hsiao J."/>
            <person name="Zismann V."/>
            <person name="Iobst S."/>
            <person name="de Vazeille A.R."/>
            <person name="Buell C.R."/>
            <person name="Ying K."/>
            <person name="Li Y."/>
            <person name="Lu T."/>
            <person name="Huang Y."/>
            <person name="Zhao Q."/>
            <person name="Feng Q."/>
            <person name="Zhang L."/>
            <person name="Zhu J."/>
            <person name="Weng Q."/>
            <person name="Mu J."/>
            <person name="Lu Y."/>
            <person name="Fan D."/>
            <person name="Liu Y."/>
            <person name="Guan J."/>
            <person name="Zhang Y."/>
            <person name="Yu S."/>
            <person name="Liu X."/>
            <person name="Zhang Y."/>
            <person name="Hong G."/>
            <person name="Han B."/>
            <person name="Choisne N."/>
            <person name="Demange N."/>
            <person name="Orjeda G."/>
            <person name="Samain S."/>
            <person name="Cattolico L."/>
            <person name="Pelletier E."/>
            <person name="Couloux A."/>
            <person name="Segurens B."/>
            <person name="Wincker P."/>
            <person name="D'Hont A."/>
            <person name="Scarpelli C."/>
            <person name="Weissenbach J."/>
            <person name="Salanoubat M."/>
            <person name="Quetier F."/>
            <person name="Yu Y."/>
            <person name="Kim H.R."/>
            <person name="Rambo T."/>
            <person name="Currie J."/>
            <person name="Collura K."/>
            <person name="Luo M."/>
            <person name="Yang T."/>
            <person name="Ammiraju J.S.S."/>
            <person name="Engler F."/>
            <person name="Soderlund C."/>
            <person name="Wing R.A."/>
            <person name="Palmer L.E."/>
            <person name="de la Bastide M."/>
            <person name="Spiegel L."/>
            <person name="Nascimento L."/>
            <person name="Zutavern T."/>
            <person name="O'Shaughnessy A."/>
            <person name="Dike S."/>
            <person name="Dedhia N."/>
            <person name="Preston R."/>
            <person name="Balija V."/>
            <person name="McCombie W.R."/>
            <person name="Chow T."/>
            <person name="Chen H."/>
            <person name="Chung M."/>
            <person name="Chen C."/>
            <person name="Shaw J."/>
            <person name="Wu H."/>
            <person name="Hsiao K."/>
            <person name="Chao Y."/>
            <person name="Chu M."/>
            <person name="Cheng C."/>
            <person name="Hour A."/>
            <person name="Lee P."/>
            <person name="Lin S."/>
            <person name="Lin Y."/>
            <person name="Liou J."/>
            <person name="Liu S."/>
            <person name="Hsing Y."/>
            <person name="Raghuvanshi S."/>
            <person name="Mohanty A."/>
            <person name="Bharti A.K."/>
            <person name="Gaur A."/>
            <person name="Gupta V."/>
            <person name="Kumar D."/>
            <person name="Ravi V."/>
            <person name="Vij S."/>
            <person name="Kapur A."/>
            <person name="Khurana P."/>
            <person name="Khurana P."/>
            <person name="Khurana J.P."/>
            <person name="Tyagi A.K."/>
            <person name="Gaikwad K."/>
            <person name="Singh A."/>
            <person name="Dalal V."/>
            <person name="Srivastava S."/>
            <person name="Dixit A."/>
            <person name="Pal A.K."/>
            <person name="Ghazi I.A."/>
            <person name="Yadav M."/>
            <person name="Pandit A."/>
            <person name="Bhargava A."/>
            <person name="Sureshbabu K."/>
            <person name="Batra K."/>
            <person name="Sharma T.R."/>
            <person name="Mohapatra T."/>
            <person name="Singh N.K."/>
            <person name="Messing J."/>
            <person name="Nelson A.B."/>
            <person name="Fuks G."/>
            <person name="Kavchok S."/>
            <person name="Keizer G."/>
            <person name="Linton E."/>
            <person name="Llaca V."/>
            <person name="Song R."/>
            <person name="Tanyolac B."/>
            <person name="Young S."/>
            <person name="Ho-Il K."/>
            <person name="Hahn J.H."/>
            <person name="Sangsakoo G."/>
            <person name="Vanavichit A."/>
            <person name="de Mattos Luiz.A.T."/>
            <person name="Zimmer P.D."/>
            <person name="Malone G."/>
            <person name="Dellagostin O."/>
            <person name="de Oliveira A.C."/>
            <person name="Bevan M."/>
            <person name="Bancroft I."/>
            <person name="Minx P."/>
            <person name="Cordum H."/>
            <person name="Wilson R."/>
            <person name="Cheng Z."/>
            <person name="Jin W."/>
            <person name="Jiang J."/>
            <person name="Leong S.A."/>
            <person name="Iwama H."/>
            <person name="Gojobori T."/>
            <person name="Itoh T."/>
            <person name="Niimura Y."/>
            <person name="Fujii Y."/>
            <person name="Habara T."/>
            <person name="Sakai H."/>
            <person name="Sato Y."/>
            <person name="Wilson G."/>
            <person name="Kumar K."/>
            <person name="McCouch S."/>
            <person name="Juretic N."/>
            <person name="Hoen D."/>
            <person name="Wright S."/>
            <person name="Bruskiewich R."/>
            <person name="Bureau T."/>
            <person name="Miyao A."/>
            <person name="Hirochika H."/>
            <person name="Nishikawa T."/>
            <person name="Kadowaki K."/>
            <person name="Sugiura M."/>
            <person name="Burr B."/>
            <person name="Sasaki T."/>
        </authorList>
    </citation>
    <scope>NUCLEOTIDE SEQUENCE [LARGE SCALE GENOMIC DNA]</scope>
    <source>
        <strain evidence="3">cv. Nipponbare</strain>
    </source>
</reference>
<dbReference type="KEGG" id="dosa:Os01g0814100"/>
<feature type="compositionally biased region" description="Gly residues" evidence="1">
    <location>
        <begin position="1"/>
        <end position="44"/>
    </location>
</feature>
<evidence type="ECO:0000313" key="2">
    <source>
        <dbReference type="EMBL" id="BAH91349.1"/>
    </source>
</evidence>
<protein>
    <submittedName>
        <fullName evidence="2">Os01g0814100 protein</fullName>
    </submittedName>
</protein>
<evidence type="ECO:0000313" key="3">
    <source>
        <dbReference type="Proteomes" id="UP000000763"/>
    </source>
</evidence>
<dbReference type="EMBL" id="AP008207">
    <property type="protein sequence ID" value="BAH91349.1"/>
    <property type="molecule type" value="Genomic_DNA"/>
</dbReference>